<reference evidence="6 7" key="1">
    <citation type="submission" date="2017-05" db="EMBL/GenBank/DDBJ databases">
        <title>Genomic insights into alkan degradation activity of Oleiphilus messinensis.</title>
        <authorList>
            <person name="Kozyavkin S.A."/>
            <person name="Slesarev A.I."/>
            <person name="Golyshin P.N."/>
            <person name="Korzhenkov A."/>
            <person name="Golyshina O.N."/>
            <person name="Toshchakov S.V."/>
        </authorList>
    </citation>
    <scope>NUCLEOTIDE SEQUENCE [LARGE SCALE GENOMIC DNA]</scope>
    <source>
        <strain evidence="6 7">ME102</strain>
    </source>
</reference>
<feature type="coiled-coil region" evidence="4">
    <location>
        <begin position="105"/>
        <end position="150"/>
    </location>
</feature>
<organism evidence="6 7">
    <name type="scientific">Oleiphilus messinensis</name>
    <dbReference type="NCBI Taxonomy" id="141451"/>
    <lineage>
        <taxon>Bacteria</taxon>
        <taxon>Pseudomonadati</taxon>
        <taxon>Pseudomonadota</taxon>
        <taxon>Gammaproteobacteria</taxon>
        <taxon>Oceanospirillales</taxon>
        <taxon>Oleiphilaceae</taxon>
        <taxon>Oleiphilus</taxon>
    </lineage>
</organism>
<dbReference type="Gene3D" id="3.30.450.20">
    <property type="entry name" value="PAS domain"/>
    <property type="match status" value="1"/>
</dbReference>
<dbReference type="Proteomes" id="UP000196027">
    <property type="component" value="Chromosome"/>
</dbReference>
<accession>A0A1Y0IDZ7</accession>
<dbReference type="PANTHER" id="PTHR43065">
    <property type="entry name" value="SENSOR HISTIDINE KINASE"/>
    <property type="match status" value="1"/>
</dbReference>
<dbReference type="InterPro" id="IPR036890">
    <property type="entry name" value="HATPase_C_sf"/>
</dbReference>
<evidence type="ECO:0000313" key="6">
    <source>
        <dbReference type="EMBL" id="ARU57594.1"/>
    </source>
</evidence>
<keyword evidence="7" id="KW-1185">Reference proteome</keyword>
<dbReference type="InterPro" id="IPR005467">
    <property type="entry name" value="His_kinase_dom"/>
</dbReference>
<dbReference type="AlphaFoldDB" id="A0A1Y0IDZ7"/>
<dbReference type="InterPro" id="IPR000014">
    <property type="entry name" value="PAS"/>
</dbReference>
<dbReference type="SUPFAM" id="SSF47384">
    <property type="entry name" value="Homodimeric domain of signal transducing histidine kinase"/>
    <property type="match status" value="1"/>
</dbReference>
<keyword evidence="4" id="KW-0175">Coiled coil</keyword>
<evidence type="ECO:0000256" key="2">
    <source>
        <dbReference type="ARBA" id="ARBA00012438"/>
    </source>
</evidence>
<dbReference type="InterPro" id="IPR035965">
    <property type="entry name" value="PAS-like_dom_sf"/>
</dbReference>
<dbReference type="Pfam" id="PF00512">
    <property type="entry name" value="HisKA"/>
    <property type="match status" value="1"/>
</dbReference>
<protein>
    <recommendedName>
        <fullName evidence="2">histidine kinase</fullName>
        <ecNumber evidence="2">2.7.13.3</ecNumber>
    </recommendedName>
</protein>
<dbReference type="EC" id="2.7.13.3" evidence="2"/>
<evidence type="ECO:0000256" key="1">
    <source>
        <dbReference type="ARBA" id="ARBA00000085"/>
    </source>
</evidence>
<evidence type="ECO:0000259" key="5">
    <source>
        <dbReference type="PROSITE" id="PS50109"/>
    </source>
</evidence>
<dbReference type="InterPro" id="IPR004358">
    <property type="entry name" value="Sig_transdc_His_kin-like_C"/>
</dbReference>
<evidence type="ECO:0000313" key="7">
    <source>
        <dbReference type="Proteomes" id="UP000196027"/>
    </source>
</evidence>
<feature type="domain" description="Histidine kinase" evidence="5">
    <location>
        <begin position="258"/>
        <end position="468"/>
    </location>
</feature>
<dbReference type="CDD" id="cd00082">
    <property type="entry name" value="HisKA"/>
    <property type="match status" value="1"/>
</dbReference>
<dbReference type="InterPro" id="IPR036097">
    <property type="entry name" value="HisK_dim/P_sf"/>
</dbReference>
<dbReference type="CDD" id="cd00130">
    <property type="entry name" value="PAS"/>
    <property type="match status" value="1"/>
</dbReference>
<dbReference type="SMART" id="SM00091">
    <property type="entry name" value="PAS"/>
    <property type="match status" value="1"/>
</dbReference>
<dbReference type="PRINTS" id="PR00344">
    <property type="entry name" value="BCTRLSENSOR"/>
</dbReference>
<dbReference type="GO" id="GO:0000155">
    <property type="term" value="F:phosphorelay sensor kinase activity"/>
    <property type="evidence" value="ECO:0007669"/>
    <property type="project" value="InterPro"/>
</dbReference>
<dbReference type="InterPro" id="IPR003661">
    <property type="entry name" value="HisK_dim/P_dom"/>
</dbReference>
<dbReference type="SMART" id="SM00388">
    <property type="entry name" value="HisKA"/>
    <property type="match status" value="1"/>
</dbReference>
<sequence>MLCALSSPDVEDAGLPSPGEVSVLSTNTIINALESAMSLQKQAAQSIQDHWCSEPIIAMQDIGRQSISVPSAFSGTLNARTFDQESIDGDSTQVSQIVNMFNHLSSQLTESYRNLENRVGQLNGELSEEVQQRRKELEEKERVANRLETLLRLLPAAVVVLDGHGVIQQCNDAAIDLLGEPLEGERWLDVIQRCFSPRHDDGHEVSLKDGRRVSIAIRSMDNTPGQLILLTDLTETRQLQAQLSRSERLSSMGRMVASLAHQVRTPLSTAMLYAGHLCQSEIDDEMRIKCATKLMSRLTHLEQQVRDMLIFARGETPMAERVCIDEIKVLLEQAADAPVQSSNSHIEWDNRCHGEYISCNRDALIGACMNLINNSIEAVKGEAHIRVCLTSVPGERVAITVEDNGPGLPDTDTEQVLEAFYTTKSQGTGLGLAVVQAVAKAHKGVFSLNNRNQPERGVIATLILPAQCADVQ</sequence>
<dbReference type="KEGG" id="ome:OLMES_3564"/>
<proteinExistence type="predicted"/>
<dbReference type="PROSITE" id="PS50109">
    <property type="entry name" value="HIS_KIN"/>
    <property type="match status" value="1"/>
</dbReference>
<dbReference type="InterPro" id="IPR003594">
    <property type="entry name" value="HATPase_dom"/>
</dbReference>
<evidence type="ECO:0000256" key="3">
    <source>
        <dbReference type="ARBA" id="ARBA00022553"/>
    </source>
</evidence>
<dbReference type="SUPFAM" id="SSF55874">
    <property type="entry name" value="ATPase domain of HSP90 chaperone/DNA topoisomerase II/histidine kinase"/>
    <property type="match status" value="1"/>
</dbReference>
<dbReference type="SMART" id="SM00387">
    <property type="entry name" value="HATPase_c"/>
    <property type="match status" value="1"/>
</dbReference>
<dbReference type="PANTHER" id="PTHR43065:SF29">
    <property type="entry name" value="SENSOR PROTEIN KINASE FLES"/>
    <property type="match status" value="1"/>
</dbReference>
<comment type="catalytic activity">
    <reaction evidence="1">
        <text>ATP + protein L-histidine = ADP + protein N-phospho-L-histidine.</text>
        <dbReference type="EC" id="2.7.13.3"/>
    </reaction>
</comment>
<dbReference type="SUPFAM" id="SSF55785">
    <property type="entry name" value="PYP-like sensor domain (PAS domain)"/>
    <property type="match status" value="1"/>
</dbReference>
<evidence type="ECO:0000256" key="4">
    <source>
        <dbReference type="SAM" id="Coils"/>
    </source>
</evidence>
<dbReference type="Pfam" id="PF13188">
    <property type="entry name" value="PAS_8"/>
    <property type="match status" value="1"/>
</dbReference>
<keyword evidence="3" id="KW-0597">Phosphoprotein</keyword>
<name>A0A1Y0IDZ7_9GAMM</name>
<dbReference type="EMBL" id="CP021425">
    <property type="protein sequence ID" value="ARU57594.1"/>
    <property type="molecule type" value="Genomic_DNA"/>
</dbReference>
<gene>
    <name evidence="6" type="ORF">OLMES_3564</name>
</gene>
<dbReference type="Gene3D" id="1.10.287.130">
    <property type="match status" value="1"/>
</dbReference>
<dbReference type="Pfam" id="PF02518">
    <property type="entry name" value="HATPase_c"/>
    <property type="match status" value="1"/>
</dbReference>
<dbReference type="Gene3D" id="3.30.565.10">
    <property type="entry name" value="Histidine kinase-like ATPase, C-terminal domain"/>
    <property type="match status" value="1"/>
</dbReference>